<dbReference type="EMBL" id="JAHXZN010000015">
    <property type="protein sequence ID" value="MBW6533166.1"/>
    <property type="molecule type" value="Genomic_DNA"/>
</dbReference>
<dbReference type="Proteomes" id="UP000759103">
    <property type="component" value="Unassembled WGS sequence"/>
</dbReference>
<evidence type="ECO:0000313" key="2">
    <source>
        <dbReference type="Proteomes" id="UP000759103"/>
    </source>
</evidence>
<dbReference type="RefSeq" id="WP_219750694.1">
    <property type="nucleotide sequence ID" value="NZ_JAHXZN010000015.1"/>
</dbReference>
<organism evidence="1 2">
    <name type="scientific">Sphingomonas citri</name>
    <dbReference type="NCBI Taxonomy" id="2862499"/>
    <lineage>
        <taxon>Bacteria</taxon>
        <taxon>Pseudomonadati</taxon>
        <taxon>Pseudomonadota</taxon>
        <taxon>Alphaproteobacteria</taxon>
        <taxon>Sphingomonadales</taxon>
        <taxon>Sphingomonadaceae</taxon>
        <taxon>Sphingomonas</taxon>
    </lineage>
</organism>
<evidence type="ECO:0000313" key="1">
    <source>
        <dbReference type="EMBL" id="MBW6533166.1"/>
    </source>
</evidence>
<name>A0ABS7BU88_9SPHN</name>
<protein>
    <submittedName>
        <fullName evidence="1">Uncharacterized protein</fullName>
    </submittedName>
</protein>
<proteinExistence type="predicted"/>
<sequence>MTERTWQLVMTGHGLEHVTPQAQADMARLLDLDPTISHLTIEVDGDSIHVARDWPSNRIEEADALIDRIAGSGLFAITVHDRGGKPPRRVTAHG</sequence>
<keyword evidence="2" id="KW-1185">Reference proteome</keyword>
<comment type="caution">
    <text evidence="1">The sequence shown here is derived from an EMBL/GenBank/DDBJ whole genome shotgun (WGS) entry which is preliminary data.</text>
</comment>
<reference evidence="1 2" key="1">
    <citation type="submission" date="2021-07" db="EMBL/GenBank/DDBJ databases">
        <title>Sphingomonas sp.</title>
        <authorList>
            <person name="Feng G."/>
            <person name="Li J."/>
            <person name="Pan M."/>
        </authorList>
    </citation>
    <scope>NUCLEOTIDE SEQUENCE [LARGE SCALE GENOMIC DNA]</scope>
    <source>
        <strain evidence="1 2">RRHST34</strain>
    </source>
</reference>
<accession>A0ABS7BU88</accession>
<gene>
    <name evidence="1" type="ORF">KZ820_20675</name>
</gene>